<evidence type="ECO:0000256" key="3">
    <source>
        <dbReference type="ARBA" id="ARBA00022679"/>
    </source>
</evidence>
<evidence type="ECO:0000259" key="13">
    <source>
        <dbReference type="Pfam" id="PF01529"/>
    </source>
</evidence>
<feature type="domain" description="Palmitoyltransferase DHHC" evidence="13">
    <location>
        <begin position="130"/>
        <end position="256"/>
    </location>
</feature>
<evidence type="ECO:0000313" key="15">
    <source>
        <dbReference type="Proteomes" id="UP000663879"/>
    </source>
</evidence>
<keyword evidence="9" id="KW-0012">Acyltransferase</keyword>
<name>A0A814CEJ8_9BILA</name>
<keyword evidence="7" id="KW-0564">Palmitate</keyword>
<organism evidence="14 15">
    <name type="scientific">Brachionus calyciflorus</name>
    <dbReference type="NCBI Taxonomy" id="104777"/>
    <lineage>
        <taxon>Eukaryota</taxon>
        <taxon>Metazoa</taxon>
        <taxon>Spiralia</taxon>
        <taxon>Gnathifera</taxon>
        <taxon>Rotifera</taxon>
        <taxon>Eurotatoria</taxon>
        <taxon>Monogononta</taxon>
        <taxon>Pseudotrocha</taxon>
        <taxon>Ploima</taxon>
        <taxon>Brachionidae</taxon>
        <taxon>Brachionus</taxon>
    </lineage>
</organism>
<evidence type="ECO:0000256" key="11">
    <source>
        <dbReference type="SAM" id="Coils"/>
    </source>
</evidence>
<dbReference type="EC" id="2.3.1.225" evidence="2"/>
<comment type="caution">
    <text evidence="14">The sequence shown here is derived from an EMBL/GenBank/DDBJ whole genome shotgun (WGS) entry which is preliminary data.</text>
</comment>
<evidence type="ECO:0000313" key="14">
    <source>
        <dbReference type="EMBL" id="CAF0939077.1"/>
    </source>
</evidence>
<evidence type="ECO:0000256" key="9">
    <source>
        <dbReference type="ARBA" id="ARBA00023315"/>
    </source>
</evidence>
<feature type="transmembrane region" description="Helical" evidence="12">
    <location>
        <begin position="178"/>
        <end position="202"/>
    </location>
</feature>
<dbReference type="PANTHER" id="PTHR22883">
    <property type="entry name" value="ZINC FINGER DHHC DOMAIN CONTAINING PROTEIN"/>
    <property type="match status" value="1"/>
</dbReference>
<feature type="transmembrane region" description="Helical" evidence="12">
    <location>
        <begin position="30"/>
        <end position="50"/>
    </location>
</feature>
<evidence type="ECO:0000256" key="4">
    <source>
        <dbReference type="ARBA" id="ARBA00022692"/>
    </source>
</evidence>
<reference evidence="14" key="1">
    <citation type="submission" date="2021-02" db="EMBL/GenBank/DDBJ databases">
        <authorList>
            <person name="Nowell W R."/>
        </authorList>
    </citation>
    <scope>NUCLEOTIDE SEQUENCE</scope>
    <source>
        <strain evidence="14">Ploen Becks lab</strain>
    </source>
</reference>
<evidence type="ECO:0000256" key="6">
    <source>
        <dbReference type="ARBA" id="ARBA00023136"/>
    </source>
</evidence>
<dbReference type="GO" id="GO:0005783">
    <property type="term" value="C:endoplasmic reticulum"/>
    <property type="evidence" value="ECO:0007669"/>
    <property type="project" value="TreeGrafter"/>
</dbReference>
<accession>A0A814CEJ8</accession>
<protein>
    <recommendedName>
        <fullName evidence="2">protein S-acyltransferase</fullName>
        <ecNumber evidence="2">2.3.1.225</ecNumber>
    </recommendedName>
</protein>
<dbReference type="InterPro" id="IPR039859">
    <property type="entry name" value="PFA4/ZDH16/20/ERF2-like"/>
</dbReference>
<dbReference type="Pfam" id="PF01529">
    <property type="entry name" value="DHHC"/>
    <property type="match status" value="1"/>
</dbReference>
<evidence type="ECO:0000256" key="12">
    <source>
        <dbReference type="SAM" id="Phobius"/>
    </source>
</evidence>
<dbReference type="Proteomes" id="UP000663879">
    <property type="component" value="Unassembled WGS sequence"/>
</dbReference>
<dbReference type="GO" id="GO:0006612">
    <property type="term" value="P:protein targeting to membrane"/>
    <property type="evidence" value="ECO:0007669"/>
    <property type="project" value="TreeGrafter"/>
</dbReference>
<dbReference type="GO" id="GO:0019706">
    <property type="term" value="F:protein-cysteine S-palmitoyltransferase activity"/>
    <property type="evidence" value="ECO:0007669"/>
    <property type="project" value="UniProtKB-EC"/>
</dbReference>
<evidence type="ECO:0000256" key="1">
    <source>
        <dbReference type="ARBA" id="ARBA00004127"/>
    </source>
</evidence>
<evidence type="ECO:0000256" key="7">
    <source>
        <dbReference type="ARBA" id="ARBA00023139"/>
    </source>
</evidence>
<feature type="transmembrane region" description="Helical" evidence="12">
    <location>
        <begin position="62"/>
        <end position="81"/>
    </location>
</feature>
<evidence type="ECO:0000256" key="2">
    <source>
        <dbReference type="ARBA" id="ARBA00012210"/>
    </source>
</evidence>
<evidence type="ECO:0000256" key="10">
    <source>
        <dbReference type="ARBA" id="ARBA00048048"/>
    </source>
</evidence>
<keyword evidence="5 12" id="KW-1133">Transmembrane helix</keyword>
<dbReference type="OrthoDB" id="4096362at2759"/>
<feature type="coiled-coil region" evidence="11">
    <location>
        <begin position="302"/>
        <end position="363"/>
    </location>
</feature>
<proteinExistence type="predicted"/>
<sequence length="940" mass="110043">MNVNIVPHWKIFPGRLKFFLDGRFHTSKNWFAVPGFLVLLFVPSAFHLGFDAPYLSTHVTVALPIIGFFMGFISFANYFMCAFMDPGFLPRATAEEAYQIEKDNNISVDLSGSYYPTPKNKVISIKGCSYEMKFCTTCKFYRPPRVVHCGVCNMCVERFDHHCPWVSNCVGKRNYKQFYLFLITTAILCIYAVALSATAFGLRVSKLPVGEAFRDSVVSILIGLYSAFVGLNMIAMSGAHTFYLLNEKTTNERLKNRWKTKDNKPINPFSRGNMFRNFIYILCRSIEPKTIKYRHEMDEKYYEKQNQLLQDLRRRNKNANYSSDALIPIPGTQLYDEIKSRNKKQFKEELDLLNTKYLDTETNTKMETLNENDDIIRKIINDQNGYEKCKRYINLRLQSDRGTYWKFLYDNKINNIVILDDRSNEALFNKRYSFLYNKDLASRIGQAENLNIEFGYAYRYTNFSINIFYLSLLNTKDNTDDKEHEVRIYRFWSYDSETNLPTESAYFVKLIQIINFNNPQLIKPQQNRFNRRRRKDLYPKDNFNDLTNYVIHSEEPSRMYSFMVFDHICDEIKLTSRFSTENAFKIFKSIQKPDRLFDNSFKFTLEQYLFGYITALCSLQLTSDIQLNKMKDHIETIFKLGLQTKYPIINDHFETLLENIHGERLVRSNFQPNRSSPENYYKFSIFDTNDFTLIINEEGESTDDLIEYIVSNQIDLLITLNNEESINLCKNLKRTKFNKYSESDLPSSPVLKCLNLKKSINFNLNIDELNDANANALDFSLTHASIDKLDLKKVEKESKVEYTENSVELLSCCLKEIIEDQQIYHERIVLITSDVKIAGILAICLINYRQAQIEKTINVNMSAQTILTRLPKYISAIEKANEGVRTDFSTCFQPIFSLEDYELVYKVSAHTAERVHENNEKKLMERQKMQGSFQERVISL</sequence>
<dbReference type="GO" id="GO:0005794">
    <property type="term" value="C:Golgi apparatus"/>
    <property type="evidence" value="ECO:0007669"/>
    <property type="project" value="TreeGrafter"/>
</dbReference>
<comment type="subcellular location">
    <subcellularLocation>
        <location evidence="1">Endomembrane system</location>
        <topology evidence="1">Multi-pass membrane protein</topology>
    </subcellularLocation>
</comment>
<gene>
    <name evidence="14" type="ORF">OXX778_LOCUS13330</name>
</gene>
<evidence type="ECO:0000256" key="5">
    <source>
        <dbReference type="ARBA" id="ARBA00022989"/>
    </source>
</evidence>
<dbReference type="AlphaFoldDB" id="A0A814CEJ8"/>
<comment type="catalytic activity">
    <reaction evidence="10">
        <text>L-cysteinyl-[protein] + hexadecanoyl-CoA = S-hexadecanoyl-L-cysteinyl-[protein] + CoA</text>
        <dbReference type="Rhea" id="RHEA:36683"/>
        <dbReference type="Rhea" id="RHEA-COMP:10131"/>
        <dbReference type="Rhea" id="RHEA-COMP:11032"/>
        <dbReference type="ChEBI" id="CHEBI:29950"/>
        <dbReference type="ChEBI" id="CHEBI:57287"/>
        <dbReference type="ChEBI" id="CHEBI:57379"/>
        <dbReference type="ChEBI" id="CHEBI:74151"/>
        <dbReference type="EC" id="2.3.1.225"/>
    </reaction>
</comment>
<keyword evidence="15" id="KW-1185">Reference proteome</keyword>
<keyword evidence="6 12" id="KW-0472">Membrane</keyword>
<keyword evidence="4 12" id="KW-0812">Transmembrane</keyword>
<keyword evidence="8" id="KW-0449">Lipoprotein</keyword>
<dbReference type="PANTHER" id="PTHR22883:SF43">
    <property type="entry name" value="PALMITOYLTRANSFERASE APP"/>
    <property type="match status" value="1"/>
</dbReference>
<dbReference type="EMBL" id="CAJNOC010002541">
    <property type="protein sequence ID" value="CAF0939077.1"/>
    <property type="molecule type" value="Genomic_DNA"/>
</dbReference>
<dbReference type="PROSITE" id="PS50216">
    <property type="entry name" value="DHHC"/>
    <property type="match status" value="1"/>
</dbReference>
<evidence type="ECO:0000256" key="8">
    <source>
        <dbReference type="ARBA" id="ARBA00023288"/>
    </source>
</evidence>
<dbReference type="InterPro" id="IPR001594">
    <property type="entry name" value="Palmitoyltrfase_DHHC"/>
</dbReference>
<keyword evidence="11" id="KW-0175">Coiled coil</keyword>
<keyword evidence="3" id="KW-0808">Transferase</keyword>